<protein>
    <submittedName>
        <fullName evidence="1">DUF664 domain-containing protein</fullName>
    </submittedName>
</protein>
<name>A0A939LU23_9CELL</name>
<keyword evidence="2" id="KW-1185">Reference proteome</keyword>
<dbReference type="RefSeq" id="WP_208056361.1">
    <property type="nucleotide sequence ID" value="NZ_JAGEMK010000007.1"/>
</dbReference>
<dbReference type="NCBIfam" id="NF047843">
    <property type="entry name" value="MST_Rv0443"/>
    <property type="match status" value="1"/>
</dbReference>
<evidence type="ECO:0000313" key="2">
    <source>
        <dbReference type="Proteomes" id="UP000664209"/>
    </source>
</evidence>
<proteinExistence type="predicted"/>
<reference evidence="1" key="1">
    <citation type="submission" date="2021-03" db="EMBL/GenBank/DDBJ databases">
        <title>Actinotalea soli sp. nov., isolated from soil.</title>
        <authorList>
            <person name="Ping W."/>
            <person name="Zhang J."/>
        </authorList>
    </citation>
    <scope>NUCLEOTIDE SEQUENCE</scope>
    <source>
        <strain evidence="1">BY-33</strain>
    </source>
</reference>
<dbReference type="InterPro" id="IPR007061">
    <property type="entry name" value="MST-like"/>
</dbReference>
<gene>
    <name evidence="1" type="ORF">J4G33_12725</name>
</gene>
<dbReference type="InterPro" id="IPR034660">
    <property type="entry name" value="DinB/YfiT-like"/>
</dbReference>
<sequence length="173" mass="18956">MDVREILADGFERVREEVVAVLDGIASADLDRAPAPGANTIAWLVWHLSRVQDDHVADAFDQGQVWTEGWGDRFGLDLPRLDTGFGHGPAEVEAVRASAELLAGYHEAVHARTVELLRGVGSRDLDRVVDEAWDPPVTLGVRLISVISDDLQHVGQASYLRGLLRSQRSDGEE</sequence>
<dbReference type="Proteomes" id="UP000664209">
    <property type="component" value="Unassembled WGS sequence"/>
</dbReference>
<organism evidence="1 2">
    <name type="scientific">Actinotalea soli</name>
    <dbReference type="NCBI Taxonomy" id="2819234"/>
    <lineage>
        <taxon>Bacteria</taxon>
        <taxon>Bacillati</taxon>
        <taxon>Actinomycetota</taxon>
        <taxon>Actinomycetes</taxon>
        <taxon>Micrococcales</taxon>
        <taxon>Cellulomonadaceae</taxon>
        <taxon>Actinotalea</taxon>
    </lineage>
</organism>
<dbReference type="Gene3D" id="1.20.120.450">
    <property type="entry name" value="dinb family like domain"/>
    <property type="match status" value="1"/>
</dbReference>
<dbReference type="SUPFAM" id="SSF109854">
    <property type="entry name" value="DinB/YfiT-like putative metalloenzymes"/>
    <property type="match status" value="1"/>
</dbReference>
<accession>A0A939LU23</accession>
<dbReference type="Pfam" id="PF04978">
    <property type="entry name" value="MST"/>
    <property type="match status" value="1"/>
</dbReference>
<dbReference type="EMBL" id="JAGEMK010000007">
    <property type="protein sequence ID" value="MBO1752670.1"/>
    <property type="molecule type" value="Genomic_DNA"/>
</dbReference>
<evidence type="ECO:0000313" key="1">
    <source>
        <dbReference type="EMBL" id="MBO1752670.1"/>
    </source>
</evidence>
<dbReference type="AlphaFoldDB" id="A0A939LU23"/>
<comment type="caution">
    <text evidence="1">The sequence shown here is derived from an EMBL/GenBank/DDBJ whole genome shotgun (WGS) entry which is preliminary data.</text>
</comment>